<keyword evidence="2" id="KW-0687">Ribonucleoprotein</keyword>
<dbReference type="GO" id="GO:0006412">
    <property type="term" value="P:translation"/>
    <property type="evidence" value="ECO:0007669"/>
    <property type="project" value="InterPro"/>
</dbReference>
<reference evidence="4 5" key="1">
    <citation type="submission" date="2018-11" db="EMBL/GenBank/DDBJ databases">
        <title>Haplotype-resolved cattle genomes.</title>
        <authorList>
            <person name="Low W.Y."/>
            <person name="Tearle R."/>
            <person name="Bickhart D.M."/>
            <person name="Rosen B.D."/>
            <person name="Koren S."/>
            <person name="Rhie A."/>
            <person name="Hiendleder S."/>
            <person name="Phillippy A.M."/>
            <person name="Smith T.P.L."/>
            <person name="Williams J.L."/>
        </authorList>
    </citation>
    <scope>NUCLEOTIDE SEQUENCE [LARGE SCALE GENOMIC DNA]</scope>
</reference>
<sequence>EGGGYPQIPARTHLGGILMAFQEQRHLRLYINLPIIVLCNTDCPLCYVDTAIPCNNQGAHSVGLMWGVLTWKVLHMHGTIPSEHAWEVIPDLYFYRDPGETEKEDQGTAEKAVTKEEFQGEWITPALEFTAVQPEVADWSEGTLVPSEPTQQLACKTNTESQGKWSNMFQINKQDKTSKKTLMTQR</sequence>
<dbReference type="GeneTree" id="ENSGT00950000183099"/>
<accession>A0A4W2IAX3</accession>
<organism evidence="4 5">
    <name type="scientific">Bos indicus x Bos taurus</name>
    <name type="common">Hybrid cattle</name>
    <dbReference type="NCBI Taxonomy" id="30522"/>
    <lineage>
        <taxon>Eukaryota</taxon>
        <taxon>Metazoa</taxon>
        <taxon>Chordata</taxon>
        <taxon>Craniata</taxon>
        <taxon>Vertebrata</taxon>
        <taxon>Euteleostomi</taxon>
        <taxon>Mammalia</taxon>
        <taxon>Eutheria</taxon>
        <taxon>Laurasiatheria</taxon>
        <taxon>Artiodactyla</taxon>
        <taxon>Ruminantia</taxon>
        <taxon>Pecora</taxon>
        <taxon>Bovidae</taxon>
        <taxon>Bovinae</taxon>
        <taxon>Bos</taxon>
    </lineage>
</organism>
<dbReference type="AlphaFoldDB" id="A0A4W2IAX3"/>
<dbReference type="Proteomes" id="UP000429181">
    <property type="component" value="Chromosome 28"/>
</dbReference>
<dbReference type="GO" id="GO:0003735">
    <property type="term" value="F:structural constituent of ribosome"/>
    <property type="evidence" value="ECO:0007669"/>
    <property type="project" value="InterPro"/>
</dbReference>
<evidence type="ECO:0000313" key="5">
    <source>
        <dbReference type="Proteomes" id="UP000429181"/>
    </source>
</evidence>
<feature type="domain" description="Small ribosomal subunit protein uS2 C-terminal" evidence="3">
    <location>
        <begin position="93"/>
        <end position="167"/>
    </location>
</feature>
<dbReference type="SUPFAM" id="SSF52313">
    <property type="entry name" value="Ribosomal protein S2"/>
    <property type="match status" value="1"/>
</dbReference>
<dbReference type="Pfam" id="PF16122">
    <property type="entry name" value="40S_SA_C"/>
    <property type="match status" value="1"/>
</dbReference>
<protein>
    <recommendedName>
        <fullName evidence="3">Small ribosomal subunit protein uS2 C-terminal domain-containing protein</fullName>
    </recommendedName>
</protein>
<dbReference type="Gene3D" id="3.40.50.10490">
    <property type="entry name" value="Glucose-6-phosphate isomerase like protein, domain 1"/>
    <property type="match status" value="1"/>
</dbReference>
<dbReference type="GO" id="GO:0015935">
    <property type="term" value="C:small ribosomal subunit"/>
    <property type="evidence" value="ECO:0007669"/>
    <property type="project" value="InterPro"/>
</dbReference>
<evidence type="ECO:0000259" key="3">
    <source>
        <dbReference type="Pfam" id="PF16122"/>
    </source>
</evidence>
<evidence type="ECO:0000256" key="2">
    <source>
        <dbReference type="ARBA" id="ARBA00023274"/>
    </source>
</evidence>
<dbReference type="PANTHER" id="PTHR11489">
    <property type="entry name" value="40S RIBOSOMAL PROTEIN SA"/>
    <property type="match status" value="1"/>
</dbReference>
<keyword evidence="1" id="KW-0689">Ribosomal protein</keyword>
<evidence type="ECO:0000313" key="4">
    <source>
        <dbReference type="Ensembl" id="ENSBIXP00005042502.1"/>
    </source>
</evidence>
<name>A0A4W2IAX3_BOBOX</name>
<evidence type="ECO:0000256" key="1">
    <source>
        <dbReference type="ARBA" id="ARBA00022980"/>
    </source>
</evidence>
<proteinExistence type="predicted"/>
<reference evidence="4" key="2">
    <citation type="submission" date="2025-08" db="UniProtKB">
        <authorList>
            <consortium name="Ensembl"/>
        </authorList>
    </citation>
    <scope>IDENTIFICATION</scope>
</reference>
<dbReference type="InterPro" id="IPR023591">
    <property type="entry name" value="Ribosomal_uS2_flav_dom_sf"/>
</dbReference>
<dbReference type="InterPro" id="IPR005707">
    <property type="entry name" value="Ribosomal_uS2_euk/arc"/>
</dbReference>
<dbReference type="InterPro" id="IPR032281">
    <property type="entry name" value="Ribosomal_uS2_C"/>
</dbReference>
<dbReference type="Ensembl" id="ENSBIXT00005037797.1">
    <property type="protein sequence ID" value="ENSBIXP00005042502.1"/>
    <property type="gene ID" value="ENSBIXG00005025928.1"/>
</dbReference>